<evidence type="ECO:0000256" key="1">
    <source>
        <dbReference type="SAM" id="Coils"/>
    </source>
</evidence>
<proteinExistence type="predicted"/>
<dbReference type="Proteomes" id="UP000215694">
    <property type="component" value="Unassembled WGS sequence"/>
</dbReference>
<protein>
    <submittedName>
        <fullName evidence="2">Uncharacterized protein</fullName>
    </submittedName>
</protein>
<name>A0A371JAP4_9FIRM</name>
<sequence length="96" mass="11610">MNNRQILRYALDGIYNQIKRLEKEVRIVNGTIYQIDNDLVVKGRYRGYTYISLTKTKKELTEGLKELKKEYNELVYDIKEKNIYIVYRELEDIEQV</sequence>
<feature type="coiled-coil region" evidence="1">
    <location>
        <begin position="50"/>
        <end position="77"/>
    </location>
</feature>
<dbReference type="EMBL" id="NOJY02000001">
    <property type="protein sequence ID" value="RDY29746.1"/>
    <property type="molecule type" value="Genomic_DNA"/>
</dbReference>
<keyword evidence="1" id="KW-0175">Coiled coil</keyword>
<dbReference type="RefSeq" id="WP_094368495.1">
    <property type="nucleotide sequence ID" value="NZ_NOJY02000001.1"/>
</dbReference>
<reference evidence="2 3" key="1">
    <citation type="journal article" date="2017" name="Genome Announc.">
        <title>Draft Genome Sequence of Romboutsia weinsteinii sp. nov. Strain CCRI-19649(T) Isolated from Surface Water.</title>
        <authorList>
            <person name="Maheux A.F."/>
            <person name="Boudreau D.K."/>
            <person name="Berube E."/>
            <person name="Boissinot M."/>
            <person name="Cantin P."/>
            <person name="Raymond F."/>
            <person name="Corbeil J."/>
            <person name="Omar R.F."/>
            <person name="Bergeron M.G."/>
        </authorList>
    </citation>
    <scope>NUCLEOTIDE SEQUENCE [LARGE SCALE GENOMIC DNA]</scope>
    <source>
        <strain evidence="2 3">CCRI-19649</strain>
    </source>
</reference>
<comment type="caution">
    <text evidence="2">The sequence shown here is derived from an EMBL/GenBank/DDBJ whole genome shotgun (WGS) entry which is preliminary data.</text>
</comment>
<gene>
    <name evidence="2" type="ORF">CHL78_000830</name>
</gene>
<dbReference type="AlphaFoldDB" id="A0A371JAP4"/>
<evidence type="ECO:0000313" key="2">
    <source>
        <dbReference type="EMBL" id="RDY29746.1"/>
    </source>
</evidence>
<evidence type="ECO:0000313" key="3">
    <source>
        <dbReference type="Proteomes" id="UP000215694"/>
    </source>
</evidence>
<organism evidence="2 3">
    <name type="scientific">Romboutsia weinsteinii</name>
    <dbReference type="NCBI Taxonomy" id="2020949"/>
    <lineage>
        <taxon>Bacteria</taxon>
        <taxon>Bacillati</taxon>
        <taxon>Bacillota</taxon>
        <taxon>Clostridia</taxon>
        <taxon>Peptostreptococcales</taxon>
        <taxon>Peptostreptococcaceae</taxon>
        <taxon>Romboutsia</taxon>
    </lineage>
</organism>
<keyword evidence="3" id="KW-1185">Reference proteome</keyword>
<accession>A0A371JAP4</accession>